<organism evidence="8">
    <name type="scientific">Bacteroides ovatus</name>
    <dbReference type="NCBI Taxonomy" id="28116"/>
    <lineage>
        <taxon>Bacteria</taxon>
        <taxon>Pseudomonadati</taxon>
        <taxon>Bacteroidota</taxon>
        <taxon>Bacteroidia</taxon>
        <taxon>Bacteroidales</taxon>
        <taxon>Bacteroidaceae</taxon>
        <taxon>Bacteroides</taxon>
    </lineage>
</organism>
<dbReference type="GO" id="GO:0051539">
    <property type="term" value="F:4 iron, 4 sulfur cluster binding"/>
    <property type="evidence" value="ECO:0007669"/>
    <property type="project" value="UniProtKB-KW"/>
</dbReference>
<evidence type="ECO:0000256" key="3">
    <source>
        <dbReference type="ARBA" id="ARBA00022723"/>
    </source>
</evidence>
<dbReference type="PROSITE" id="PS51918">
    <property type="entry name" value="RADICAL_SAM"/>
    <property type="match status" value="1"/>
</dbReference>
<keyword evidence="3" id="KW-0479">Metal-binding</keyword>
<dbReference type="SFLD" id="SFLDG01082">
    <property type="entry name" value="B12-binding_domain_containing"/>
    <property type="match status" value="1"/>
</dbReference>
<dbReference type="SUPFAM" id="SSF102114">
    <property type="entry name" value="Radical SAM enzymes"/>
    <property type="match status" value="1"/>
</dbReference>
<evidence type="ECO:0000259" key="6">
    <source>
        <dbReference type="PROSITE" id="PS51332"/>
    </source>
</evidence>
<dbReference type="EMBL" id="VWGG01000065">
    <property type="protein sequence ID" value="KAA4562072.1"/>
    <property type="molecule type" value="Genomic_DNA"/>
</dbReference>
<dbReference type="InterPro" id="IPR006638">
    <property type="entry name" value="Elp3/MiaA/NifB-like_rSAM"/>
</dbReference>
<reference evidence="8" key="1">
    <citation type="journal article" date="2019" name="Nat. Med.">
        <title>A library of human gut bacterial isolates paired with longitudinal multiomics data enables mechanistic microbiome research.</title>
        <authorList>
            <person name="Poyet M."/>
            <person name="Groussin M."/>
            <person name="Gibbons S.M."/>
            <person name="Avila-Pacheco J."/>
            <person name="Jiang X."/>
            <person name="Kearney S.M."/>
            <person name="Perrotta A.R."/>
            <person name="Berdy B."/>
            <person name="Zhao S."/>
            <person name="Lieberman T.D."/>
            <person name="Swanson P.K."/>
            <person name="Smith M."/>
            <person name="Roesemann S."/>
            <person name="Alexander J.E."/>
            <person name="Rich S.A."/>
            <person name="Livny J."/>
            <person name="Vlamakis H."/>
            <person name="Clish C."/>
            <person name="Bullock K."/>
            <person name="Deik A."/>
            <person name="Scott J."/>
            <person name="Pierce K.A."/>
            <person name="Xavier R.J."/>
            <person name="Alm E.J."/>
        </authorList>
    </citation>
    <scope>NUCLEOTIDE SEQUENCE</scope>
    <source>
        <strain evidence="8">BIOML-A32</strain>
    </source>
</reference>
<comment type="cofactor">
    <cofactor evidence="1">
        <name>[4Fe-4S] cluster</name>
        <dbReference type="ChEBI" id="CHEBI:49883"/>
    </cofactor>
</comment>
<dbReference type="GO" id="GO:0003824">
    <property type="term" value="F:catalytic activity"/>
    <property type="evidence" value="ECO:0007669"/>
    <property type="project" value="InterPro"/>
</dbReference>
<dbReference type="Gene3D" id="3.80.30.20">
    <property type="entry name" value="tm_1862 like domain"/>
    <property type="match status" value="1"/>
</dbReference>
<dbReference type="CDD" id="cd01335">
    <property type="entry name" value="Radical_SAM"/>
    <property type="match status" value="1"/>
</dbReference>
<evidence type="ECO:0000256" key="2">
    <source>
        <dbReference type="ARBA" id="ARBA00022691"/>
    </source>
</evidence>
<dbReference type="InterPro" id="IPR006158">
    <property type="entry name" value="Cobalamin-bd"/>
</dbReference>
<dbReference type="SFLD" id="SFLDS00029">
    <property type="entry name" value="Radical_SAM"/>
    <property type="match status" value="1"/>
</dbReference>
<dbReference type="AlphaFoldDB" id="A0A642A5X2"/>
<dbReference type="Pfam" id="PF02310">
    <property type="entry name" value="B12-binding"/>
    <property type="match status" value="1"/>
</dbReference>
<feature type="domain" description="B12-binding" evidence="6">
    <location>
        <begin position="1"/>
        <end position="134"/>
    </location>
</feature>
<evidence type="ECO:0000256" key="1">
    <source>
        <dbReference type="ARBA" id="ARBA00001966"/>
    </source>
</evidence>
<dbReference type="Pfam" id="PF13311">
    <property type="entry name" value="DUF4080"/>
    <property type="match status" value="1"/>
</dbReference>
<dbReference type="InterPro" id="IPR007197">
    <property type="entry name" value="rSAM"/>
</dbReference>
<protein>
    <submittedName>
        <fullName evidence="8">DUF4080 domain-containing protein</fullName>
    </submittedName>
</protein>
<dbReference type="PROSITE" id="PS51332">
    <property type="entry name" value="B12_BINDING"/>
    <property type="match status" value="1"/>
</dbReference>
<evidence type="ECO:0000313" key="8">
    <source>
        <dbReference type="EMBL" id="KAA4562072.1"/>
    </source>
</evidence>
<keyword evidence="2" id="KW-0949">S-adenosyl-L-methionine</keyword>
<gene>
    <name evidence="8" type="ORF">F3B65_26275</name>
</gene>
<evidence type="ECO:0000259" key="7">
    <source>
        <dbReference type="PROSITE" id="PS51918"/>
    </source>
</evidence>
<proteinExistence type="predicted"/>
<sequence>MKSILVAINSKYVHTALGLRYVNEFCRKNAIEVTLIEETIQTPLLAVLAEITRAKPEVVGFSVHIWNKTYVYSLIELVRKVLPAAKIVVGGPEVAFEPERIFNEKSEIDFIVQGEGEICFSELLKALKNADDKVPAHIAYRDKNGAVQINGGVTVVEDLAELGFPYPDLETIVAENKIVYYECTRGCPFQCSYCLSGISHSVRRRPLEKVLLDLEHFMEAKVPLVKFVDRTYNLDETYFLPIMHYLSMADTETTFHFEIKADLLSENTLKFLETVPEGRFQFEIGVQSTNTKTLEAIGRENNWKKLADNVGRLLQNNNIHLHLDLIAGLPYEGLKEFIKSFNDVYGLRPHMLQLGFLKVLQGTVMQSQAQEHGLLYMSEPPYEVVQTKYMGYEELRFLKVLEDVFENTYNTGKFNNVLAYLIKANNGTAFDFYRKLTEWWESRGLYPQGHNARGVTKLLWEFTCDCYPSEKTNVKEILRFDVFVSQPNWLPSWMGWKTAELNERAMAFWRDKDEVRQYLPDYIFSTWRQIRKNYPIEAFDYNVYSGVAERVVFMADYSNGKCIVKPLISKYLQNN</sequence>
<evidence type="ECO:0000256" key="4">
    <source>
        <dbReference type="ARBA" id="ARBA00023004"/>
    </source>
</evidence>
<keyword evidence="4" id="KW-0408">Iron</keyword>
<dbReference type="SMART" id="SM00729">
    <property type="entry name" value="Elp3"/>
    <property type="match status" value="1"/>
</dbReference>
<dbReference type="CDD" id="cd02068">
    <property type="entry name" value="radical_SAM_B12_BD"/>
    <property type="match status" value="1"/>
</dbReference>
<dbReference type="InterPro" id="IPR034466">
    <property type="entry name" value="Methyltransferase_Class_B"/>
</dbReference>
<dbReference type="Pfam" id="PF04055">
    <property type="entry name" value="Radical_SAM"/>
    <property type="match status" value="1"/>
</dbReference>
<dbReference type="GO" id="GO:0031419">
    <property type="term" value="F:cobalamin binding"/>
    <property type="evidence" value="ECO:0007669"/>
    <property type="project" value="InterPro"/>
</dbReference>
<dbReference type="Gene3D" id="3.40.50.280">
    <property type="entry name" value="Cobalamin-binding domain"/>
    <property type="match status" value="1"/>
</dbReference>
<comment type="caution">
    <text evidence="8">The sequence shown here is derived from an EMBL/GenBank/DDBJ whole genome shotgun (WGS) entry which is preliminary data.</text>
</comment>
<dbReference type="InterPro" id="IPR023404">
    <property type="entry name" value="rSAM_horseshoe"/>
</dbReference>
<dbReference type="SFLD" id="SFLDG01123">
    <property type="entry name" value="methyltransferase_(Class_B)"/>
    <property type="match status" value="1"/>
</dbReference>
<feature type="domain" description="Radical SAM core" evidence="7">
    <location>
        <begin position="173"/>
        <end position="402"/>
    </location>
</feature>
<dbReference type="InterPro" id="IPR036724">
    <property type="entry name" value="Cobalamin-bd_sf"/>
</dbReference>
<dbReference type="PANTHER" id="PTHR43409:SF16">
    <property type="entry name" value="SLR0320 PROTEIN"/>
    <property type="match status" value="1"/>
</dbReference>
<name>A0A642A5X2_BACOV</name>
<dbReference type="InterPro" id="IPR025288">
    <property type="entry name" value="DUF4080"/>
</dbReference>
<dbReference type="SUPFAM" id="SSF52242">
    <property type="entry name" value="Cobalamin (vitamin B12)-binding domain"/>
    <property type="match status" value="1"/>
</dbReference>
<dbReference type="InterPro" id="IPR051198">
    <property type="entry name" value="BchE-like"/>
</dbReference>
<dbReference type="InterPro" id="IPR058240">
    <property type="entry name" value="rSAM_sf"/>
</dbReference>
<keyword evidence="5" id="KW-0411">Iron-sulfur</keyword>
<dbReference type="GO" id="GO:0046872">
    <property type="term" value="F:metal ion binding"/>
    <property type="evidence" value="ECO:0007669"/>
    <property type="project" value="UniProtKB-KW"/>
</dbReference>
<dbReference type="GO" id="GO:0005829">
    <property type="term" value="C:cytosol"/>
    <property type="evidence" value="ECO:0007669"/>
    <property type="project" value="TreeGrafter"/>
</dbReference>
<dbReference type="PANTHER" id="PTHR43409">
    <property type="entry name" value="ANAEROBIC MAGNESIUM-PROTOPORPHYRIN IX MONOMETHYL ESTER CYCLASE-RELATED"/>
    <property type="match status" value="1"/>
</dbReference>
<evidence type="ECO:0000256" key="5">
    <source>
        <dbReference type="ARBA" id="ARBA00023014"/>
    </source>
</evidence>
<accession>A0A642A5X2</accession>